<dbReference type="KEGG" id="rsb:RS694_14910"/>
<evidence type="ECO:0008006" key="3">
    <source>
        <dbReference type="Google" id="ProtNLM"/>
    </source>
</evidence>
<proteinExistence type="predicted"/>
<dbReference type="Proteomes" id="UP000186110">
    <property type="component" value="Chromosome"/>
</dbReference>
<protein>
    <recommendedName>
        <fullName evidence="3">DUF2946 domain-containing protein</fullName>
    </recommendedName>
</protein>
<dbReference type="STRING" id="1484693.RS694_14910"/>
<name>A0A1P8KCE2_9BURK</name>
<gene>
    <name evidence="1" type="ORF">RS694_14910</name>
</gene>
<keyword evidence="2" id="KW-1185">Reference proteome</keyword>
<evidence type="ECO:0000313" key="2">
    <source>
        <dbReference type="Proteomes" id="UP000186110"/>
    </source>
</evidence>
<evidence type="ECO:0000313" key="1">
    <source>
        <dbReference type="EMBL" id="APW43697.1"/>
    </source>
</evidence>
<sequence length="129" mass="13515">MRRTVTIPAVKRLLLILIILILPARGWAVEQMSSAMGAGNVSQAVAGDGMAAMPADCPMLAQGKASTGQDPAQNTKVCKSCQLCMGLTAHAVPVPIPPVATPMAPPVYRVQPLASADLPRDTKPPQFFI</sequence>
<dbReference type="AlphaFoldDB" id="A0A1P8KCE2"/>
<accession>A0A1P8KCE2</accession>
<organism evidence="1 2">
    <name type="scientific">Rhodoferax saidenbachensis</name>
    <dbReference type="NCBI Taxonomy" id="1484693"/>
    <lineage>
        <taxon>Bacteria</taxon>
        <taxon>Pseudomonadati</taxon>
        <taxon>Pseudomonadota</taxon>
        <taxon>Betaproteobacteria</taxon>
        <taxon>Burkholderiales</taxon>
        <taxon>Comamonadaceae</taxon>
        <taxon>Rhodoferax</taxon>
    </lineage>
</organism>
<dbReference type="EMBL" id="CP019239">
    <property type="protein sequence ID" value="APW43697.1"/>
    <property type="molecule type" value="Genomic_DNA"/>
</dbReference>
<reference evidence="1 2" key="1">
    <citation type="submission" date="2017-01" db="EMBL/GenBank/DDBJ databases">
        <authorList>
            <person name="Mah S.A."/>
            <person name="Swanson W.J."/>
            <person name="Moy G.W."/>
            <person name="Vacquier V.D."/>
        </authorList>
    </citation>
    <scope>NUCLEOTIDE SEQUENCE [LARGE SCALE GENOMIC DNA]</scope>
    <source>
        <strain evidence="1 2">DSM 22694</strain>
    </source>
</reference>